<evidence type="ECO:0000313" key="4">
    <source>
        <dbReference type="WBParaSite" id="SSLN_0001974401-mRNA-1"/>
    </source>
</evidence>
<dbReference type="OrthoDB" id="6322213at2759"/>
<dbReference type="Proteomes" id="UP000275846">
    <property type="component" value="Unassembled WGS sequence"/>
</dbReference>
<dbReference type="InterPro" id="IPR050713">
    <property type="entry name" value="RTP_Phos/Ushers"/>
</dbReference>
<evidence type="ECO:0000313" key="3">
    <source>
        <dbReference type="Proteomes" id="UP000275846"/>
    </source>
</evidence>
<feature type="domain" description="Fibronectin type-III" evidence="1">
    <location>
        <begin position="187"/>
        <end position="285"/>
    </location>
</feature>
<name>A0A183TRC3_SCHSO</name>
<dbReference type="SMART" id="SM00060">
    <property type="entry name" value="FN3"/>
    <property type="match status" value="2"/>
</dbReference>
<dbReference type="WBParaSite" id="SSLN_0001974401-mRNA-1">
    <property type="protein sequence ID" value="SSLN_0001974401-mRNA-1"/>
    <property type="gene ID" value="SSLN_0001974401"/>
</dbReference>
<evidence type="ECO:0000313" key="2">
    <source>
        <dbReference type="EMBL" id="VDM05408.1"/>
    </source>
</evidence>
<dbReference type="CDD" id="cd00063">
    <property type="entry name" value="FN3"/>
    <property type="match status" value="2"/>
</dbReference>
<dbReference type="Gene3D" id="2.60.40.10">
    <property type="entry name" value="Immunoglobulins"/>
    <property type="match status" value="2"/>
</dbReference>
<dbReference type="AlphaFoldDB" id="A0A183TRC3"/>
<keyword evidence="3" id="KW-1185">Reference proteome</keyword>
<dbReference type="InterPro" id="IPR036116">
    <property type="entry name" value="FN3_sf"/>
</dbReference>
<organism evidence="4">
    <name type="scientific">Schistocephalus solidus</name>
    <name type="common">Tapeworm</name>
    <dbReference type="NCBI Taxonomy" id="70667"/>
    <lineage>
        <taxon>Eukaryota</taxon>
        <taxon>Metazoa</taxon>
        <taxon>Spiralia</taxon>
        <taxon>Lophotrochozoa</taxon>
        <taxon>Platyhelminthes</taxon>
        <taxon>Cestoda</taxon>
        <taxon>Eucestoda</taxon>
        <taxon>Diphyllobothriidea</taxon>
        <taxon>Diphyllobothriidae</taxon>
        <taxon>Schistocephalus</taxon>
    </lineage>
</organism>
<reference evidence="4" key="1">
    <citation type="submission" date="2016-06" db="UniProtKB">
        <authorList>
            <consortium name="WormBaseParasite"/>
        </authorList>
    </citation>
    <scope>IDENTIFICATION</scope>
</reference>
<proteinExistence type="predicted"/>
<gene>
    <name evidence="2" type="ORF">SSLN_LOCUS19022</name>
</gene>
<dbReference type="InterPro" id="IPR003961">
    <property type="entry name" value="FN3_dom"/>
</dbReference>
<accession>A0A183TRC3</accession>
<dbReference type="PROSITE" id="PS50853">
    <property type="entry name" value="FN3"/>
    <property type="match status" value="2"/>
</dbReference>
<dbReference type="GO" id="GO:0016020">
    <property type="term" value="C:membrane"/>
    <property type="evidence" value="ECO:0007669"/>
    <property type="project" value="UniProtKB-SubCell"/>
</dbReference>
<evidence type="ECO:0000259" key="1">
    <source>
        <dbReference type="PROSITE" id="PS50853"/>
    </source>
</evidence>
<reference evidence="2 3" key="2">
    <citation type="submission" date="2018-11" db="EMBL/GenBank/DDBJ databases">
        <authorList>
            <consortium name="Pathogen Informatics"/>
        </authorList>
    </citation>
    <scope>NUCLEOTIDE SEQUENCE [LARGE SCALE GENOMIC DNA]</scope>
    <source>
        <strain evidence="2 3">NST_G2</strain>
    </source>
</reference>
<dbReference type="PANTHER" id="PTHR46957:SF3">
    <property type="entry name" value="CYTOKINE RECEPTOR"/>
    <property type="match status" value="1"/>
</dbReference>
<dbReference type="InterPro" id="IPR013783">
    <property type="entry name" value="Ig-like_fold"/>
</dbReference>
<dbReference type="SUPFAM" id="SSF49265">
    <property type="entry name" value="Fibronectin type III"/>
    <property type="match status" value="2"/>
</dbReference>
<dbReference type="PANTHER" id="PTHR46957">
    <property type="entry name" value="CYTOKINE RECEPTOR"/>
    <property type="match status" value="1"/>
</dbReference>
<protein>
    <submittedName>
        <fullName evidence="4">Fibronectin type-III domain-containing protein</fullName>
    </submittedName>
</protein>
<dbReference type="EMBL" id="UYSU01046001">
    <property type="protein sequence ID" value="VDM05408.1"/>
    <property type="molecule type" value="Genomic_DNA"/>
</dbReference>
<feature type="domain" description="Fibronectin type-III" evidence="1">
    <location>
        <begin position="91"/>
        <end position="184"/>
    </location>
</feature>
<sequence length="291" mass="31859">MQCIQLFANSTGTDSIYSSWSIFPQLGNETFSATINCLGGYFEEVQLSEMAFQWTGLSPLTQCEIAVALVTDSIVVQVKRVTTWPTVGITAEIKVNESVIANTTISITWKVPSGQYGNVKGYQLLGAGIEVNLPAWTTEYTFTELTPFTMYNISIAVENIPFGYGRGGGMGNYTSISYRTCSGLGRPVQNLTVIPLHREAAISWKLHQPTFGDIEKFLVELKDASSSIFNLEYPPNTTLPLVIPNLWPGEQYTVSVVTVNKAENSCVGSGGPSLPMRMTFTTPDRGLSLFF</sequence>
<dbReference type="Pfam" id="PF00041">
    <property type="entry name" value="fn3"/>
    <property type="match status" value="2"/>
</dbReference>